<name>A0A5B7EM64_PORTR</name>
<sequence>MFHLVTAPSMSIAVSVGTFRRLSVKDSWLFWRVVVLKVRNDICRLEALETQRNSSSSSNSS</sequence>
<evidence type="ECO:0000313" key="1">
    <source>
        <dbReference type="EMBL" id="MPC34418.1"/>
    </source>
</evidence>
<proteinExistence type="predicted"/>
<dbReference type="EMBL" id="VSRR010003050">
    <property type="protein sequence ID" value="MPC34418.1"/>
    <property type="molecule type" value="Genomic_DNA"/>
</dbReference>
<dbReference type="Proteomes" id="UP000324222">
    <property type="component" value="Unassembled WGS sequence"/>
</dbReference>
<gene>
    <name evidence="1" type="ORF">E2C01_027805</name>
</gene>
<organism evidence="1 2">
    <name type="scientific">Portunus trituberculatus</name>
    <name type="common">Swimming crab</name>
    <name type="synonym">Neptunus trituberculatus</name>
    <dbReference type="NCBI Taxonomy" id="210409"/>
    <lineage>
        <taxon>Eukaryota</taxon>
        <taxon>Metazoa</taxon>
        <taxon>Ecdysozoa</taxon>
        <taxon>Arthropoda</taxon>
        <taxon>Crustacea</taxon>
        <taxon>Multicrustacea</taxon>
        <taxon>Malacostraca</taxon>
        <taxon>Eumalacostraca</taxon>
        <taxon>Eucarida</taxon>
        <taxon>Decapoda</taxon>
        <taxon>Pleocyemata</taxon>
        <taxon>Brachyura</taxon>
        <taxon>Eubrachyura</taxon>
        <taxon>Portunoidea</taxon>
        <taxon>Portunidae</taxon>
        <taxon>Portuninae</taxon>
        <taxon>Portunus</taxon>
    </lineage>
</organism>
<dbReference type="AlphaFoldDB" id="A0A5B7EM64"/>
<protein>
    <submittedName>
        <fullName evidence="1">Uncharacterized protein</fullName>
    </submittedName>
</protein>
<comment type="caution">
    <text evidence="1">The sequence shown here is derived from an EMBL/GenBank/DDBJ whole genome shotgun (WGS) entry which is preliminary data.</text>
</comment>
<evidence type="ECO:0000313" key="2">
    <source>
        <dbReference type="Proteomes" id="UP000324222"/>
    </source>
</evidence>
<reference evidence="1 2" key="1">
    <citation type="submission" date="2019-05" db="EMBL/GenBank/DDBJ databases">
        <title>Another draft genome of Portunus trituberculatus and its Hox gene families provides insights of decapod evolution.</title>
        <authorList>
            <person name="Jeong J.-H."/>
            <person name="Song I."/>
            <person name="Kim S."/>
            <person name="Choi T."/>
            <person name="Kim D."/>
            <person name="Ryu S."/>
            <person name="Kim W."/>
        </authorList>
    </citation>
    <scope>NUCLEOTIDE SEQUENCE [LARGE SCALE GENOMIC DNA]</scope>
    <source>
        <tissue evidence="1">Muscle</tissue>
    </source>
</reference>
<accession>A0A5B7EM64</accession>
<keyword evidence="2" id="KW-1185">Reference proteome</keyword>